<evidence type="ECO:0000256" key="4">
    <source>
        <dbReference type="ARBA" id="ARBA00022723"/>
    </source>
</evidence>
<accession>A0A2T6BS61</accession>
<evidence type="ECO:0000256" key="5">
    <source>
        <dbReference type="ARBA" id="ARBA00023008"/>
    </source>
</evidence>
<dbReference type="Proteomes" id="UP000244240">
    <property type="component" value="Unassembled WGS sequence"/>
</dbReference>
<keyword evidence="9" id="KW-1185">Reference proteome</keyword>
<dbReference type="InterPro" id="IPR001802">
    <property type="entry name" value="MerP/CopZ"/>
</dbReference>
<dbReference type="FunFam" id="3.30.70.100:FF:000005">
    <property type="entry name" value="Copper-exporting P-type ATPase A"/>
    <property type="match status" value="1"/>
</dbReference>
<dbReference type="PROSITE" id="PS01047">
    <property type="entry name" value="HMA_1"/>
    <property type="match status" value="1"/>
</dbReference>
<dbReference type="GO" id="GO:0005737">
    <property type="term" value="C:cytoplasm"/>
    <property type="evidence" value="ECO:0007669"/>
    <property type="project" value="UniProtKB-SubCell"/>
</dbReference>
<protein>
    <recommendedName>
        <fullName evidence="2">Copper chaperone CopZ</fullName>
    </recommendedName>
</protein>
<dbReference type="InterPro" id="IPR006122">
    <property type="entry name" value="HMA_Cu_ion-bd"/>
</dbReference>
<evidence type="ECO:0000259" key="7">
    <source>
        <dbReference type="PROSITE" id="PS50846"/>
    </source>
</evidence>
<dbReference type="Gene3D" id="3.30.70.100">
    <property type="match status" value="1"/>
</dbReference>
<dbReference type="NCBIfam" id="TIGR00003">
    <property type="entry name" value="copper ion binding protein"/>
    <property type="match status" value="1"/>
</dbReference>
<proteinExistence type="predicted"/>
<dbReference type="NCBIfam" id="NF033795">
    <property type="entry name" value="chaper_CopZ_Bs"/>
    <property type="match status" value="1"/>
</dbReference>
<keyword evidence="6" id="KW-0143">Chaperone</keyword>
<evidence type="ECO:0000256" key="3">
    <source>
        <dbReference type="ARBA" id="ARBA00022490"/>
    </source>
</evidence>
<dbReference type="InterPro" id="IPR049740">
    <property type="entry name" value="CopZ"/>
</dbReference>
<evidence type="ECO:0000256" key="1">
    <source>
        <dbReference type="ARBA" id="ARBA00004496"/>
    </source>
</evidence>
<dbReference type="EMBL" id="QBKR01000014">
    <property type="protein sequence ID" value="PTX58920.1"/>
    <property type="molecule type" value="Genomic_DNA"/>
</dbReference>
<dbReference type="Pfam" id="PF00403">
    <property type="entry name" value="HMA"/>
    <property type="match status" value="1"/>
</dbReference>
<evidence type="ECO:0000256" key="6">
    <source>
        <dbReference type="ARBA" id="ARBA00023186"/>
    </source>
</evidence>
<dbReference type="PRINTS" id="PR00946">
    <property type="entry name" value="HGSCAVENGER"/>
</dbReference>
<comment type="subcellular location">
    <subcellularLocation>
        <location evidence="1">Cytoplasm</location>
    </subcellularLocation>
</comment>
<reference evidence="8 9" key="1">
    <citation type="submission" date="2018-04" db="EMBL/GenBank/DDBJ databases">
        <title>Genomic Encyclopedia of Archaeal and Bacterial Type Strains, Phase II (KMG-II): from individual species to whole genera.</title>
        <authorList>
            <person name="Goeker M."/>
        </authorList>
    </citation>
    <scope>NUCLEOTIDE SEQUENCE [LARGE SCALE GENOMIC DNA]</scope>
    <source>
        <strain evidence="8 9">DSM 45787</strain>
    </source>
</reference>
<organism evidence="8 9">
    <name type="scientific">Melghirimyces profundicolus</name>
    <dbReference type="NCBI Taxonomy" id="1242148"/>
    <lineage>
        <taxon>Bacteria</taxon>
        <taxon>Bacillati</taxon>
        <taxon>Bacillota</taxon>
        <taxon>Bacilli</taxon>
        <taxon>Bacillales</taxon>
        <taxon>Thermoactinomycetaceae</taxon>
        <taxon>Melghirimyces</taxon>
    </lineage>
</organism>
<keyword evidence="3" id="KW-0963">Cytoplasm</keyword>
<evidence type="ECO:0000313" key="9">
    <source>
        <dbReference type="Proteomes" id="UP000244240"/>
    </source>
</evidence>
<dbReference type="PANTHER" id="PTHR46594:SF4">
    <property type="entry name" value="P-TYPE CATION-TRANSPORTING ATPASE"/>
    <property type="match status" value="1"/>
</dbReference>
<dbReference type="CDD" id="cd00371">
    <property type="entry name" value="HMA"/>
    <property type="match status" value="1"/>
</dbReference>
<dbReference type="RefSeq" id="WP_108024145.1">
    <property type="nucleotide sequence ID" value="NZ_QBKR01000014.1"/>
</dbReference>
<comment type="caution">
    <text evidence="8">The sequence shown here is derived from an EMBL/GenBank/DDBJ whole genome shotgun (WGS) entry which is preliminary data.</text>
</comment>
<keyword evidence="4" id="KW-0479">Metal-binding</keyword>
<dbReference type="AlphaFoldDB" id="A0A2T6BS61"/>
<evidence type="ECO:0000313" key="8">
    <source>
        <dbReference type="EMBL" id="PTX58920.1"/>
    </source>
</evidence>
<dbReference type="GO" id="GO:0005507">
    <property type="term" value="F:copper ion binding"/>
    <property type="evidence" value="ECO:0007669"/>
    <property type="project" value="InterPro"/>
</dbReference>
<dbReference type="PROSITE" id="PS50846">
    <property type="entry name" value="HMA_2"/>
    <property type="match status" value="1"/>
</dbReference>
<gene>
    <name evidence="8" type="ORF">C8P63_114102</name>
</gene>
<evidence type="ECO:0000256" key="2">
    <source>
        <dbReference type="ARBA" id="ARBA00015313"/>
    </source>
</evidence>
<dbReference type="InterPro" id="IPR017969">
    <property type="entry name" value="Heavy-metal-associated_CS"/>
</dbReference>
<dbReference type="PANTHER" id="PTHR46594">
    <property type="entry name" value="P-TYPE CATION-TRANSPORTING ATPASE"/>
    <property type="match status" value="1"/>
</dbReference>
<feature type="domain" description="HMA" evidence="7">
    <location>
        <begin position="2"/>
        <end position="68"/>
    </location>
</feature>
<dbReference type="SUPFAM" id="SSF55008">
    <property type="entry name" value="HMA, heavy metal-associated domain"/>
    <property type="match status" value="1"/>
</dbReference>
<sequence>MATITLRVEGMTCGHCKQSVEGALEKVPGVEEARVSLEEKTATVQFDETKTDIAALKQAVEGQGYDVE</sequence>
<name>A0A2T6BS61_9BACL</name>
<dbReference type="OrthoDB" id="9813965at2"/>
<dbReference type="InterPro" id="IPR006121">
    <property type="entry name" value="HMA_dom"/>
</dbReference>
<keyword evidence="5" id="KW-0186">Copper</keyword>
<dbReference type="InterPro" id="IPR036163">
    <property type="entry name" value="HMA_dom_sf"/>
</dbReference>